<feature type="transmembrane region" description="Helical" evidence="1">
    <location>
        <begin position="12"/>
        <end position="38"/>
    </location>
</feature>
<dbReference type="Gene3D" id="3.30.2010.10">
    <property type="entry name" value="Metalloproteases ('zincins'), catalytic domain"/>
    <property type="match status" value="1"/>
</dbReference>
<feature type="transmembrane region" description="Helical" evidence="1">
    <location>
        <begin position="50"/>
        <end position="68"/>
    </location>
</feature>
<proteinExistence type="predicted"/>
<keyword evidence="1" id="KW-1133">Transmembrane helix</keyword>
<dbReference type="RefSeq" id="WP_290248119.1">
    <property type="nucleotide sequence ID" value="NZ_JAUFQT010000001.1"/>
</dbReference>
<dbReference type="PANTHER" id="PTHR34978:SF3">
    <property type="entry name" value="SLR0241 PROTEIN"/>
    <property type="match status" value="1"/>
</dbReference>
<feature type="transmembrane region" description="Helical" evidence="1">
    <location>
        <begin position="323"/>
        <end position="344"/>
    </location>
</feature>
<feature type="transmembrane region" description="Helical" evidence="1">
    <location>
        <begin position="124"/>
        <end position="143"/>
    </location>
</feature>
<evidence type="ECO:0000313" key="4">
    <source>
        <dbReference type="Proteomes" id="UP001589654"/>
    </source>
</evidence>
<gene>
    <name evidence="3" type="ORF">ACFFUR_13645</name>
</gene>
<dbReference type="EMBL" id="JBHMEW010000064">
    <property type="protein sequence ID" value="MFB9212854.1"/>
    <property type="molecule type" value="Genomic_DNA"/>
</dbReference>
<feature type="transmembrane region" description="Helical" evidence="1">
    <location>
        <begin position="227"/>
        <end position="249"/>
    </location>
</feature>
<protein>
    <submittedName>
        <fullName evidence="3">M56 family metallopeptidase</fullName>
    </submittedName>
</protein>
<accession>A0ABV5J7P2</accession>
<dbReference type="InterPro" id="IPR052173">
    <property type="entry name" value="Beta-lactam_resp_regulator"/>
</dbReference>
<dbReference type="PANTHER" id="PTHR34978">
    <property type="entry name" value="POSSIBLE SENSOR-TRANSDUCER PROTEIN BLAR"/>
    <property type="match status" value="1"/>
</dbReference>
<evidence type="ECO:0000256" key="1">
    <source>
        <dbReference type="SAM" id="Phobius"/>
    </source>
</evidence>
<dbReference type="InterPro" id="IPR008756">
    <property type="entry name" value="Peptidase_M56"/>
</dbReference>
<dbReference type="Proteomes" id="UP001589654">
    <property type="component" value="Unassembled WGS sequence"/>
</dbReference>
<dbReference type="Pfam" id="PF05569">
    <property type="entry name" value="Peptidase_M56"/>
    <property type="match status" value="1"/>
</dbReference>
<feature type="domain" description="Peptidase M56" evidence="2">
    <location>
        <begin position="28"/>
        <end position="280"/>
    </location>
</feature>
<keyword evidence="1" id="KW-0472">Membrane</keyword>
<evidence type="ECO:0000313" key="3">
    <source>
        <dbReference type="EMBL" id="MFB9212854.1"/>
    </source>
</evidence>
<organism evidence="3 4">
    <name type="scientific">Echinicola jeungdonensis</name>
    <dbReference type="NCBI Taxonomy" id="709343"/>
    <lineage>
        <taxon>Bacteria</taxon>
        <taxon>Pseudomonadati</taxon>
        <taxon>Bacteroidota</taxon>
        <taxon>Cytophagia</taxon>
        <taxon>Cytophagales</taxon>
        <taxon>Cyclobacteriaceae</taxon>
        <taxon>Echinicola</taxon>
    </lineage>
</organism>
<dbReference type="CDD" id="cd07341">
    <property type="entry name" value="M56_BlaR1_MecR1_like"/>
    <property type="match status" value="1"/>
</dbReference>
<sequence length="355" mass="40665">MDLLNSLISEKYIHAIGWTLVHSIWQIVLISLALWLVIRWASARSSQFRYMAGLIALMVIIITTGFTFQHYMDQQDPTEVTTPGEALVHQLVPHNFTPTPPASPSQNNLEFYYIEPLFPLLTNFWLMGSLFFFIRLFGSIVAIQSLDQKHGIPFPADLQKKTEGLKTSLGIHRKLSILESQIIHVPITYGILKPIILIPCSLLIQISPKQLEAIIAHELAHIKRYDYLVNILQSCMEVFFFFHPCFWWINDMVRKERENAFDDTVLKLGFSPSHMAHGLATIAEINNANAPDISLATHGPQPTLNRIKRLLGFRTPKESPSPLITLTIIFFWFLVLSCSWEPYLQKKKIPLLKNH</sequence>
<keyword evidence="4" id="KW-1185">Reference proteome</keyword>
<keyword evidence="1" id="KW-0812">Transmembrane</keyword>
<evidence type="ECO:0000259" key="2">
    <source>
        <dbReference type="Pfam" id="PF05569"/>
    </source>
</evidence>
<reference evidence="3 4" key="1">
    <citation type="submission" date="2024-09" db="EMBL/GenBank/DDBJ databases">
        <authorList>
            <person name="Sun Q."/>
            <person name="Mori K."/>
        </authorList>
    </citation>
    <scope>NUCLEOTIDE SEQUENCE [LARGE SCALE GENOMIC DNA]</scope>
    <source>
        <strain evidence="3 4">CECT 7682</strain>
    </source>
</reference>
<comment type="caution">
    <text evidence="3">The sequence shown here is derived from an EMBL/GenBank/DDBJ whole genome shotgun (WGS) entry which is preliminary data.</text>
</comment>
<name>A0ABV5J7P2_9BACT</name>